<comment type="caution">
    <text evidence="1">The sequence shown here is derived from an EMBL/GenBank/DDBJ whole genome shotgun (WGS) entry which is preliminary data.</text>
</comment>
<evidence type="ECO:0000313" key="1">
    <source>
        <dbReference type="EMBL" id="PVE49687.1"/>
    </source>
</evidence>
<dbReference type="AlphaFoldDB" id="A0AA92H6Z9"/>
<accession>A0AA92H6Z9</accession>
<evidence type="ECO:0000313" key="2">
    <source>
        <dbReference type="Proteomes" id="UP000244335"/>
    </source>
</evidence>
<sequence>IMRPGQQPVADFGTHGRCAFDADHKLLVERATAVGAKISHRLLPGTHNGVVPHAVDESIRFFNNFV</sequence>
<reference evidence="1 2" key="1">
    <citation type="submission" date="2018-04" db="EMBL/GenBank/DDBJ databases">
        <authorList>
            <person name="Hagen T."/>
        </authorList>
    </citation>
    <scope>NUCLEOTIDE SEQUENCE [LARGE SCALE GENOMIC DNA]</scope>
    <source>
        <strain evidence="1 2">TPD7009</strain>
    </source>
</reference>
<dbReference type="EMBL" id="QDFR01000023">
    <property type="protein sequence ID" value="PVE49687.1"/>
    <property type="molecule type" value="Genomic_DNA"/>
</dbReference>
<proteinExistence type="predicted"/>
<name>A0AA92H6Z9_RHIRH</name>
<protein>
    <recommendedName>
        <fullName evidence="3">Alpha/beta hydrolase</fullName>
    </recommendedName>
</protein>
<organism evidence="1 2">
    <name type="scientific">Rhizobium rhizogenes</name>
    <name type="common">Agrobacterium rhizogenes</name>
    <dbReference type="NCBI Taxonomy" id="359"/>
    <lineage>
        <taxon>Bacteria</taxon>
        <taxon>Pseudomonadati</taxon>
        <taxon>Pseudomonadota</taxon>
        <taxon>Alphaproteobacteria</taxon>
        <taxon>Hyphomicrobiales</taxon>
        <taxon>Rhizobiaceae</taxon>
        <taxon>Rhizobium/Agrobacterium group</taxon>
        <taxon>Rhizobium</taxon>
    </lineage>
</organism>
<gene>
    <name evidence="1" type="ORF">DC430_24265</name>
</gene>
<evidence type="ECO:0008006" key="3">
    <source>
        <dbReference type="Google" id="ProtNLM"/>
    </source>
</evidence>
<feature type="non-terminal residue" evidence="1">
    <location>
        <position position="1"/>
    </location>
</feature>
<dbReference type="Proteomes" id="UP000244335">
    <property type="component" value="Unassembled WGS sequence"/>
</dbReference>